<keyword evidence="5" id="KW-0406">Ion transport</keyword>
<reference evidence="10 11" key="1">
    <citation type="journal article" date="2019" name="Nat. Microbiol.">
        <title>Mediterranean grassland soil C-N compound turnover is dependent on rainfall and depth, and is mediated by genomically divergent microorganisms.</title>
        <authorList>
            <person name="Diamond S."/>
            <person name="Andeer P.F."/>
            <person name="Li Z."/>
            <person name="Crits-Christoph A."/>
            <person name="Burstein D."/>
            <person name="Anantharaman K."/>
            <person name="Lane K.R."/>
            <person name="Thomas B.C."/>
            <person name="Pan C."/>
            <person name="Northen T.R."/>
            <person name="Banfield J.F."/>
        </authorList>
    </citation>
    <scope>NUCLEOTIDE SEQUENCE [LARGE SCALE GENOMIC DNA]</scope>
    <source>
        <strain evidence="10">WS_1</strain>
    </source>
</reference>
<dbReference type="EMBL" id="VBOR01000069">
    <property type="protein sequence ID" value="TMQ48663.1"/>
    <property type="molecule type" value="Genomic_DNA"/>
</dbReference>
<organism evidence="10 11">
    <name type="scientific">Eiseniibacteriota bacterium</name>
    <dbReference type="NCBI Taxonomy" id="2212470"/>
    <lineage>
        <taxon>Bacteria</taxon>
        <taxon>Candidatus Eiseniibacteriota</taxon>
    </lineage>
</organism>
<keyword evidence="4 8" id="KW-1133">Transmembrane helix</keyword>
<dbReference type="PANTHER" id="PTHR11003:SF291">
    <property type="entry name" value="IP11374P"/>
    <property type="match status" value="1"/>
</dbReference>
<feature type="transmembrane region" description="Helical" evidence="8">
    <location>
        <begin position="16"/>
        <end position="37"/>
    </location>
</feature>
<sequence length="123" mass="13668">MGRILNWSIQLQLESAVILGVVVLVGLVALCTVFVHFEEGWTWVDAAYFAITSTTTVSYGDLIPKHEATKIFLIFYLPIGIGVGFTVLASIGAKLIAAQRIRLEHTRDSLRERSDRKDDAPKH</sequence>
<dbReference type="GO" id="GO:0030322">
    <property type="term" value="P:stabilization of membrane potential"/>
    <property type="evidence" value="ECO:0007669"/>
    <property type="project" value="TreeGrafter"/>
</dbReference>
<evidence type="ECO:0000259" key="9">
    <source>
        <dbReference type="Pfam" id="PF07885"/>
    </source>
</evidence>
<dbReference type="GO" id="GO:0015271">
    <property type="term" value="F:outward rectifier potassium channel activity"/>
    <property type="evidence" value="ECO:0007669"/>
    <property type="project" value="TreeGrafter"/>
</dbReference>
<accession>A0A538SBA8</accession>
<evidence type="ECO:0000256" key="3">
    <source>
        <dbReference type="ARBA" id="ARBA00022692"/>
    </source>
</evidence>
<protein>
    <submittedName>
        <fullName evidence="10">Two pore domain potassium channel family protein</fullName>
    </submittedName>
</protein>
<evidence type="ECO:0000256" key="4">
    <source>
        <dbReference type="ARBA" id="ARBA00022989"/>
    </source>
</evidence>
<dbReference type="GO" id="GO:0005886">
    <property type="term" value="C:plasma membrane"/>
    <property type="evidence" value="ECO:0007669"/>
    <property type="project" value="TreeGrafter"/>
</dbReference>
<keyword evidence="2" id="KW-0813">Transport</keyword>
<keyword evidence="6 8" id="KW-0472">Membrane</keyword>
<dbReference type="InterPro" id="IPR013099">
    <property type="entry name" value="K_chnl_dom"/>
</dbReference>
<keyword evidence="3 8" id="KW-0812">Transmembrane</keyword>
<feature type="transmembrane region" description="Helical" evidence="8">
    <location>
        <begin position="71"/>
        <end position="97"/>
    </location>
</feature>
<dbReference type="SUPFAM" id="SSF81324">
    <property type="entry name" value="Voltage-gated potassium channels"/>
    <property type="match status" value="1"/>
</dbReference>
<dbReference type="PANTHER" id="PTHR11003">
    <property type="entry name" value="POTASSIUM CHANNEL, SUBFAMILY K"/>
    <property type="match status" value="1"/>
</dbReference>
<evidence type="ECO:0000313" key="10">
    <source>
        <dbReference type="EMBL" id="TMQ48663.1"/>
    </source>
</evidence>
<feature type="domain" description="Potassium channel" evidence="9">
    <location>
        <begin position="23"/>
        <end position="95"/>
    </location>
</feature>
<evidence type="ECO:0000256" key="8">
    <source>
        <dbReference type="SAM" id="Phobius"/>
    </source>
</evidence>
<evidence type="ECO:0000256" key="1">
    <source>
        <dbReference type="ARBA" id="ARBA00004141"/>
    </source>
</evidence>
<evidence type="ECO:0000256" key="6">
    <source>
        <dbReference type="ARBA" id="ARBA00023136"/>
    </source>
</evidence>
<gene>
    <name evidence="10" type="ORF">E6K71_06840</name>
</gene>
<name>A0A538SBA8_UNCEI</name>
<dbReference type="InterPro" id="IPR003280">
    <property type="entry name" value="2pore_dom_K_chnl"/>
</dbReference>
<comment type="caution">
    <text evidence="10">The sequence shown here is derived from an EMBL/GenBank/DDBJ whole genome shotgun (WGS) entry which is preliminary data.</text>
</comment>
<dbReference type="Pfam" id="PF07885">
    <property type="entry name" value="Ion_trans_2"/>
    <property type="match status" value="1"/>
</dbReference>
<dbReference type="Proteomes" id="UP000316292">
    <property type="component" value="Unassembled WGS sequence"/>
</dbReference>
<proteinExistence type="predicted"/>
<keyword evidence="7 10" id="KW-0407">Ion channel</keyword>
<dbReference type="AlphaFoldDB" id="A0A538SBA8"/>
<dbReference type="GO" id="GO:0022841">
    <property type="term" value="F:potassium ion leak channel activity"/>
    <property type="evidence" value="ECO:0007669"/>
    <property type="project" value="TreeGrafter"/>
</dbReference>
<evidence type="ECO:0000256" key="7">
    <source>
        <dbReference type="ARBA" id="ARBA00023303"/>
    </source>
</evidence>
<evidence type="ECO:0000256" key="2">
    <source>
        <dbReference type="ARBA" id="ARBA00022448"/>
    </source>
</evidence>
<evidence type="ECO:0000256" key="5">
    <source>
        <dbReference type="ARBA" id="ARBA00023065"/>
    </source>
</evidence>
<comment type="subcellular location">
    <subcellularLocation>
        <location evidence="1">Membrane</location>
        <topology evidence="1">Multi-pass membrane protein</topology>
    </subcellularLocation>
</comment>
<evidence type="ECO:0000313" key="11">
    <source>
        <dbReference type="Proteomes" id="UP000316292"/>
    </source>
</evidence>
<dbReference type="Gene3D" id="1.10.287.70">
    <property type="match status" value="1"/>
</dbReference>